<evidence type="ECO:0000256" key="1">
    <source>
        <dbReference type="SAM" id="MobiDB-lite"/>
    </source>
</evidence>
<accession>A0A4U0XTU5</accession>
<dbReference type="OrthoDB" id="3761665at2759"/>
<keyword evidence="4" id="KW-1185">Reference proteome</keyword>
<proteinExistence type="predicted"/>
<keyword evidence="2" id="KW-0732">Signal</keyword>
<evidence type="ECO:0000256" key="2">
    <source>
        <dbReference type="SAM" id="SignalP"/>
    </source>
</evidence>
<organism evidence="3 4">
    <name type="scientific">Friedmanniomyces simplex</name>
    <dbReference type="NCBI Taxonomy" id="329884"/>
    <lineage>
        <taxon>Eukaryota</taxon>
        <taxon>Fungi</taxon>
        <taxon>Dikarya</taxon>
        <taxon>Ascomycota</taxon>
        <taxon>Pezizomycotina</taxon>
        <taxon>Dothideomycetes</taxon>
        <taxon>Dothideomycetidae</taxon>
        <taxon>Mycosphaerellales</taxon>
        <taxon>Teratosphaeriaceae</taxon>
        <taxon>Friedmanniomyces</taxon>
    </lineage>
</organism>
<dbReference type="AlphaFoldDB" id="A0A4U0XTU5"/>
<dbReference type="Proteomes" id="UP000309340">
    <property type="component" value="Unassembled WGS sequence"/>
</dbReference>
<gene>
    <name evidence="3" type="ORF">B0A55_02471</name>
</gene>
<evidence type="ECO:0000313" key="4">
    <source>
        <dbReference type="Proteomes" id="UP000309340"/>
    </source>
</evidence>
<feature type="compositionally biased region" description="Low complexity" evidence="1">
    <location>
        <begin position="55"/>
        <end position="94"/>
    </location>
</feature>
<feature type="signal peptide" evidence="2">
    <location>
        <begin position="1"/>
        <end position="26"/>
    </location>
</feature>
<comment type="caution">
    <text evidence="3">The sequence shown here is derived from an EMBL/GenBank/DDBJ whole genome shotgun (WGS) entry which is preliminary data.</text>
</comment>
<feature type="compositionally biased region" description="Gly residues" evidence="1">
    <location>
        <begin position="257"/>
        <end position="266"/>
    </location>
</feature>
<sequence>MRTSTAAWAAALAVMSMSGPYTKAEAAPARRQQGQERPKFFAPKHVKRQGGYTNSTSTTVESSSSSEIDTSSSAPPSSLSSSSAPPTTISTRPPYHYTPLDPFAVLESLMDGGYLAETTDAVATTTWTQTTSDQPYMDTATYTITYTETTSPSSTSSSTALTSSTSVAATSSSSSSVLAASSSSSAHAGAQGTRNYPLHKSLLVKEMFDSLSTEGFRPLILGWSAENPYPMIGGIEPPPPPKAPKVKVVTSASGTVSGHGQGGGKAGVASTPHDRVMAIIGKEEEREARARAEIVEREKRAEALGYGV</sequence>
<feature type="chain" id="PRO_5020686785" evidence="2">
    <location>
        <begin position="27"/>
        <end position="308"/>
    </location>
</feature>
<feature type="region of interest" description="Disordered" evidence="1">
    <location>
        <begin position="253"/>
        <end position="274"/>
    </location>
</feature>
<name>A0A4U0XTU5_9PEZI</name>
<protein>
    <submittedName>
        <fullName evidence="3">Uncharacterized protein</fullName>
    </submittedName>
</protein>
<dbReference type="EMBL" id="NAJQ01000077">
    <property type="protein sequence ID" value="TKA80077.1"/>
    <property type="molecule type" value="Genomic_DNA"/>
</dbReference>
<reference evidence="3 4" key="1">
    <citation type="submission" date="2017-03" db="EMBL/GenBank/DDBJ databases">
        <title>Genomes of endolithic fungi from Antarctica.</title>
        <authorList>
            <person name="Coleine C."/>
            <person name="Masonjones S."/>
            <person name="Stajich J.E."/>
        </authorList>
    </citation>
    <scope>NUCLEOTIDE SEQUENCE [LARGE SCALE GENOMIC DNA]</scope>
    <source>
        <strain evidence="3 4">CCFEE 5184</strain>
    </source>
</reference>
<evidence type="ECO:0000313" key="3">
    <source>
        <dbReference type="EMBL" id="TKA80077.1"/>
    </source>
</evidence>
<feature type="region of interest" description="Disordered" evidence="1">
    <location>
        <begin position="21"/>
        <end position="95"/>
    </location>
</feature>